<dbReference type="Proteomes" id="UP001152658">
    <property type="component" value="Unassembled WGS sequence"/>
</dbReference>
<gene>
    <name evidence="1" type="ORF">VAE063_940190</name>
</gene>
<accession>A0ABM9FPH0</accession>
<proteinExistence type="predicted"/>
<organism evidence="1 2">
    <name type="scientific">Vibrio aestuarianus</name>
    <dbReference type="NCBI Taxonomy" id="28171"/>
    <lineage>
        <taxon>Bacteria</taxon>
        <taxon>Pseudomonadati</taxon>
        <taxon>Pseudomonadota</taxon>
        <taxon>Gammaproteobacteria</taxon>
        <taxon>Vibrionales</taxon>
        <taxon>Vibrionaceae</taxon>
        <taxon>Vibrio</taxon>
    </lineage>
</organism>
<comment type="caution">
    <text evidence="1">The sequence shown here is derived from an EMBL/GenBank/DDBJ whole genome shotgun (WGS) entry which is preliminary data.</text>
</comment>
<name>A0ABM9FPH0_9VIBR</name>
<sequence>MFLSQLAYLSPAWLFFILSGDFSVKTPVKQKRGTDHNV</sequence>
<protein>
    <submittedName>
        <fullName evidence="1">Uncharacterized protein</fullName>
    </submittedName>
</protein>
<evidence type="ECO:0000313" key="2">
    <source>
        <dbReference type="Proteomes" id="UP001152658"/>
    </source>
</evidence>
<reference evidence="1" key="1">
    <citation type="submission" date="2022-06" db="EMBL/GenBank/DDBJ databases">
        <authorList>
            <person name="Goudenege D."/>
            <person name="Le Roux F."/>
        </authorList>
    </citation>
    <scope>NUCLEOTIDE SEQUENCE</scope>
    <source>
        <strain evidence="1">12-063</strain>
    </source>
</reference>
<keyword evidence="2" id="KW-1185">Reference proteome</keyword>
<evidence type="ECO:0000313" key="1">
    <source>
        <dbReference type="EMBL" id="CAH8224687.1"/>
    </source>
</evidence>
<dbReference type="EMBL" id="CALYLK010000135">
    <property type="protein sequence ID" value="CAH8224687.1"/>
    <property type="molecule type" value="Genomic_DNA"/>
</dbReference>